<dbReference type="PRINTS" id="PR00992">
    <property type="entry name" value="ALARACEMASE"/>
</dbReference>
<evidence type="ECO:0000256" key="2">
    <source>
        <dbReference type="ARBA" id="ARBA00001933"/>
    </source>
</evidence>
<dbReference type="SUPFAM" id="SSF51419">
    <property type="entry name" value="PLP-binding barrel"/>
    <property type="match status" value="1"/>
</dbReference>
<proteinExistence type="predicted"/>
<feature type="modified residue" description="N6-(pyridoxal phosphate)lysine" evidence="5">
    <location>
        <position position="3"/>
    </location>
</feature>
<accession>A0A432XQX5</accession>
<dbReference type="GO" id="GO:0030170">
    <property type="term" value="F:pyridoxal phosphate binding"/>
    <property type="evidence" value="ECO:0007669"/>
    <property type="project" value="TreeGrafter"/>
</dbReference>
<name>A0A432XQX5_9GAMM</name>
<dbReference type="PANTHER" id="PTHR30511">
    <property type="entry name" value="ALANINE RACEMASE"/>
    <property type="match status" value="1"/>
</dbReference>
<dbReference type="GO" id="GO:0030632">
    <property type="term" value="P:D-alanine biosynthetic process"/>
    <property type="evidence" value="ECO:0007669"/>
    <property type="project" value="TreeGrafter"/>
</dbReference>
<dbReference type="EMBL" id="PIPV01000013">
    <property type="protein sequence ID" value="RUO51092.1"/>
    <property type="molecule type" value="Genomic_DNA"/>
</dbReference>
<evidence type="ECO:0000313" key="7">
    <source>
        <dbReference type="EMBL" id="RUO51092.1"/>
    </source>
</evidence>
<comment type="catalytic activity">
    <reaction evidence="1">
        <text>L-alanine = D-alanine</text>
        <dbReference type="Rhea" id="RHEA:20249"/>
        <dbReference type="ChEBI" id="CHEBI:57416"/>
        <dbReference type="ChEBI" id="CHEBI:57972"/>
        <dbReference type="EC" id="5.1.1.1"/>
    </reaction>
</comment>
<dbReference type="OrthoDB" id="9813814at2"/>
<gene>
    <name evidence="7" type="ORF">CWE25_11835</name>
</gene>
<evidence type="ECO:0000259" key="6">
    <source>
        <dbReference type="Pfam" id="PF01168"/>
    </source>
</evidence>
<keyword evidence="4" id="KW-0413">Isomerase</keyword>
<dbReference type="GO" id="GO:0005829">
    <property type="term" value="C:cytosol"/>
    <property type="evidence" value="ECO:0007669"/>
    <property type="project" value="TreeGrafter"/>
</dbReference>
<sequence length="206" mass="22764">MVKANAYGHGAVECVRSLEDTASAFAVASIEEALSLRIVGIRSPILLLEGIFEASELELVDKYDLWLAVHTAWQVEALLSYTPLKPFSIWLKVDSGLHRLGFTPTRAVQIWNKLGRAKQVGSLHLMSHFATADAISVQFFNYQTLVMQSLRDYLGASLSLANSAALMSNTDNLGEWNRPGIMLYGSCMFRMNPNTHFGSIRSPISV</sequence>
<dbReference type="InterPro" id="IPR000821">
    <property type="entry name" value="Ala_racemase"/>
</dbReference>
<keyword evidence="8" id="KW-1185">Reference proteome</keyword>
<organism evidence="7 8">
    <name type="scientific">Idiomarina fontislapidosi</name>
    <dbReference type="NCBI Taxonomy" id="263723"/>
    <lineage>
        <taxon>Bacteria</taxon>
        <taxon>Pseudomonadati</taxon>
        <taxon>Pseudomonadota</taxon>
        <taxon>Gammaproteobacteria</taxon>
        <taxon>Alteromonadales</taxon>
        <taxon>Idiomarinaceae</taxon>
        <taxon>Idiomarina</taxon>
    </lineage>
</organism>
<comment type="cofactor">
    <cofactor evidence="2 5">
        <name>pyridoxal 5'-phosphate</name>
        <dbReference type="ChEBI" id="CHEBI:597326"/>
    </cofactor>
</comment>
<evidence type="ECO:0000256" key="4">
    <source>
        <dbReference type="ARBA" id="ARBA00023235"/>
    </source>
</evidence>
<evidence type="ECO:0000256" key="3">
    <source>
        <dbReference type="ARBA" id="ARBA00022898"/>
    </source>
</evidence>
<evidence type="ECO:0000256" key="5">
    <source>
        <dbReference type="PIRSR" id="PIRSR600821-50"/>
    </source>
</evidence>
<dbReference type="InterPro" id="IPR029066">
    <property type="entry name" value="PLP-binding_barrel"/>
</dbReference>
<dbReference type="Gene3D" id="3.20.20.10">
    <property type="entry name" value="Alanine racemase"/>
    <property type="match status" value="1"/>
</dbReference>
<comment type="caution">
    <text evidence="7">The sequence shown here is derived from an EMBL/GenBank/DDBJ whole genome shotgun (WGS) entry which is preliminary data.</text>
</comment>
<dbReference type="AlphaFoldDB" id="A0A432XQX5"/>
<evidence type="ECO:0000256" key="1">
    <source>
        <dbReference type="ARBA" id="ARBA00000316"/>
    </source>
</evidence>
<feature type="domain" description="Alanine racemase N-terminal" evidence="6">
    <location>
        <begin position="1"/>
        <end position="186"/>
    </location>
</feature>
<dbReference type="Proteomes" id="UP000287330">
    <property type="component" value="Unassembled WGS sequence"/>
</dbReference>
<evidence type="ECO:0000313" key="8">
    <source>
        <dbReference type="Proteomes" id="UP000287330"/>
    </source>
</evidence>
<keyword evidence="3 5" id="KW-0663">Pyridoxal phosphate</keyword>
<dbReference type="Pfam" id="PF01168">
    <property type="entry name" value="Ala_racemase_N"/>
    <property type="match status" value="1"/>
</dbReference>
<reference evidence="8" key="1">
    <citation type="journal article" date="2018" name="Front. Microbiol.">
        <title>Genome-Based Analysis Reveals the Taxonomy and Diversity of the Family Idiomarinaceae.</title>
        <authorList>
            <person name="Liu Y."/>
            <person name="Lai Q."/>
            <person name="Shao Z."/>
        </authorList>
    </citation>
    <scope>NUCLEOTIDE SEQUENCE [LARGE SCALE GENOMIC DNA]</scope>
    <source>
        <strain evidence="8">F23</strain>
    </source>
</reference>
<dbReference type="GO" id="GO:0008784">
    <property type="term" value="F:alanine racemase activity"/>
    <property type="evidence" value="ECO:0007669"/>
    <property type="project" value="UniProtKB-EC"/>
</dbReference>
<protein>
    <recommendedName>
        <fullName evidence="6">Alanine racemase N-terminal domain-containing protein</fullName>
    </recommendedName>
</protein>
<dbReference type="FunFam" id="3.20.20.10:FF:000002">
    <property type="entry name" value="Alanine racemase"/>
    <property type="match status" value="1"/>
</dbReference>
<dbReference type="InterPro" id="IPR001608">
    <property type="entry name" value="Ala_racemase_N"/>
</dbReference>
<dbReference type="PANTHER" id="PTHR30511:SF0">
    <property type="entry name" value="ALANINE RACEMASE, CATABOLIC-RELATED"/>
    <property type="match status" value="1"/>
</dbReference>